<dbReference type="InterPro" id="IPR050403">
    <property type="entry name" value="Myosin_RLC"/>
</dbReference>
<dbReference type="InterPro" id="IPR018247">
    <property type="entry name" value="EF_Hand_1_Ca_BS"/>
</dbReference>
<evidence type="ECO:0000259" key="3">
    <source>
        <dbReference type="PROSITE" id="PS50222"/>
    </source>
</evidence>
<dbReference type="PANTHER" id="PTHR23049">
    <property type="entry name" value="MYOSIN REGULATORY LIGHT CHAIN 2"/>
    <property type="match status" value="1"/>
</dbReference>
<dbReference type="SUPFAM" id="SSF47473">
    <property type="entry name" value="EF-hand"/>
    <property type="match status" value="1"/>
</dbReference>
<dbReference type="SMART" id="SM00054">
    <property type="entry name" value="EFh"/>
    <property type="match status" value="1"/>
</dbReference>
<evidence type="ECO:0000313" key="5">
    <source>
        <dbReference type="Proteomes" id="UP000750334"/>
    </source>
</evidence>
<dbReference type="AlphaFoldDB" id="A0A9P6W2D3"/>
<dbReference type="Pfam" id="PF13499">
    <property type="entry name" value="EF-hand_7"/>
    <property type="match status" value="1"/>
</dbReference>
<reference evidence="4 5" key="1">
    <citation type="submission" date="2020-11" db="EMBL/GenBank/DDBJ databases">
        <title>Kefir isolates.</title>
        <authorList>
            <person name="Marcisauskas S."/>
            <person name="Kim Y."/>
            <person name="Blasche S."/>
        </authorList>
    </citation>
    <scope>NUCLEOTIDE SEQUENCE [LARGE SCALE GENOMIC DNA]</scope>
    <source>
        <strain evidence="4 5">OG2</strain>
    </source>
</reference>
<name>A0A9P6W2D3_MAUEX</name>
<dbReference type="PROSITE" id="PS00018">
    <property type="entry name" value="EF_HAND_1"/>
    <property type="match status" value="1"/>
</dbReference>
<dbReference type="GO" id="GO:0005509">
    <property type="term" value="F:calcium ion binding"/>
    <property type="evidence" value="ECO:0007669"/>
    <property type="project" value="InterPro"/>
</dbReference>
<dbReference type="FunFam" id="1.10.238.10:FF:000178">
    <property type="entry name" value="Calmodulin-2 A"/>
    <property type="match status" value="1"/>
</dbReference>
<dbReference type="PROSITE" id="PS50222">
    <property type="entry name" value="EF_HAND_2"/>
    <property type="match status" value="1"/>
</dbReference>
<evidence type="ECO:0000256" key="1">
    <source>
        <dbReference type="ARBA" id="ARBA00022737"/>
    </source>
</evidence>
<dbReference type="InterPro" id="IPR002048">
    <property type="entry name" value="EF_hand_dom"/>
</dbReference>
<evidence type="ECO:0000256" key="2">
    <source>
        <dbReference type="ARBA" id="ARBA00022837"/>
    </source>
</evidence>
<dbReference type="CDD" id="cd00051">
    <property type="entry name" value="EFh"/>
    <property type="match status" value="1"/>
</dbReference>
<organism evidence="4 5">
    <name type="scientific">Maudiozyma exigua</name>
    <name type="common">Yeast</name>
    <name type="synonym">Kazachstania exigua</name>
    <dbReference type="NCBI Taxonomy" id="34358"/>
    <lineage>
        <taxon>Eukaryota</taxon>
        <taxon>Fungi</taxon>
        <taxon>Dikarya</taxon>
        <taxon>Ascomycota</taxon>
        <taxon>Saccharomycotina</taxon>
        <taxon>Saccharomycetes</taxon>
        <taxon>Saccharomycetales</taxon>
        <taxon>Saccharomycetaceae</taxon>
        <taxon>Maudiozyma</taxon>
    </lineage>
</organism>
<dbReference type="InterPro" id="IPR011992">
    <property type="entry name" value="EF-hand-dom_pair"/>
</dbReference>
<evidence type="ECO:0000313" key="4">
    <source>
        <dbReference type="EMBL" id="KAG0661759.1"/>
    </source>
</evidence>
<dbReference type="GO" id="GO:0043226">
    <property type="term" value="C:organelle"/>
    <property type="evidence" value="ECO:0007669"/>
    <property type="project" value="UniProtKB-ARBA"/>
</dbReference>
<proteinExistence type="predicted"/>
<dbReference type="OrthoDB" id="429467at2759"/>
<sequence>MDHSKSLNFSQLSQDHITKLKDAFQMIDQDGDGTISKKDLQEILTSMGKGNSDEEINKMLNGKEGVSFPEFLSLMSELSGEFPEEEELRECLRNLAQEQGSLIIPLDDLIQALKTAGFSNPEEQFAKIFKTFTTTQKITSTKVFKGDSFLGTISDE</sequence>
<feature type="domain" description="EF-hand" evidence="3">
    <location>
        <begin position="15"/>
        <end position="50"/>
    </location>
</feature>
<keyword evidence="5" id="KW-1185">Reference proteome</keyword>
<dbReference type="EMBL" id="PUHR01000155">
    <property type="protein sequence ID" value="KAG0661759.1"/>
    <property type="molecule type" value="Genomic_DNA"/>
</dbReference>
<accession>A0A9P6W2D3</accession>
<comment type="caution">
    <text evidence="4">The sequence shown here is derived from an EMBL/GenBank/DDBJ whole genome shotgun (WGS) entry which is preliminary data.</text>
</comment>
<keyword evidence="1" id="KW-0677">Repeat</keyword>
<dbReference type="Proteomes" id="UP000750334">
    <property type="component" value="Unassembled WGS sequence"/>
</dbReference>
<keyword evidence="2" id="KW-0106">Calcium</keyword>
<protein>
    <recommendedName>
        <fullName evidence="3">EF-hand domain-containing protein</fullName>
    </recommendedName>
</protein>
<gene>
    <name evidence="4" type="ORF">C6P45_001264</name>
</gene>
<dbReference type="Gene3D" id="1.10.238.10">
    <property type="entry name" value="EF-hand"/>
    <property type="match status" value="1"/>
</dbReference>